<feature type="compositionally biased region" description="Low complexity" evidence="1">
    <location>
        <begin position="44"/>
        <end position="63"/>
    </location>
</feature>
<sequence length="112" mass="13099">MIRLFFPSILPCTLPSGVETYNRELSNRTPSIIGMESNLGDSTFSHNHSNSRFSNNRCSNNRYSNDRYSNDRYSNDNQSNRTREEEEQVKFNSTENLDPPLRPSQRRPPRIQ</sequence>
<name>A0A7S0UQL9_9CHLO</name>
<dbReference type="AlphaFoldDB" id="A0A7S0UQL9"/>
<dbReference type="EMBL" id="HBFM01008760">
    <property type="protein sequence ID" value="CAD8769183.1"/>
    <property type="molecule type" value="Transcribed_RNA"/>
</dbReference>
<protein>
    <submittedName>
        <fullName evidence="2">Uncharacterized protein</fullName>
    </submittedName>
</protein>
<gene>
    <name evidence="2" type="ORF">PPAR00522_LOCUS5581</name>
</gene>
<accession>A0A7S0UQL9</accession>
<evidence type="ECO:0000313" key="2">
    <source>
        <dbReference type="EMBL" id="CAD8769183.1"/>
    </source>
</evidence>
<reference evidence="2" key="1">
    <citation type="submission" date="2021-01" db="EMBL/GenBank/DDBJ databases">
        <authorList>
            <person name="Corre E."/>
            <person name="Pelletier E."/>
            <person name="Niang G."/>
            <person name="Scheremetjew M."/>
            <person name="Finn R."/>
            <person name="Kale V."/>
            <person name="Holt S."/>
            <person name="Cochrane G."/>
            <person name="Meng A."/>
            <person name="Brown T."/>
            <person name="Cohen L."/>
        </authorList>
    </citation>
    <scope>NUCLEOTIDE SEQUENCE</scope>
    <source>
        <strain evidence="2">SAG 63-3</strain>
    </source>
</reference>
<proteinExistence type="predicted"/>
<feature type="compositionally biased region" description="Basic and acidic residues" evidence="1">
    <location>
        <begin position="64"/>
        <end position="74"/>
    </location>
</feature>
<evidence type="ECO:0000256" key="1">
    <source>
        <dbReference type="SAM" id="MobiDB-lite"/>
    </source>
</evidence>
<organism evidence="2">
    <name type="scientific">Polytomella parva</name>
    <dbReference type="NCBI Taxonomy" id="51329"/>
    <lineage>
        <taxon>Eukaryota</taxon>
        <taxon>Viridiplantae</taxon>
        <taxon>Chlorophyta</taxon>
        <taxon>core chlorophytes</taxon>
        <taxon>Chlorophyceae</taxon>
        <taxon>CS clade</taxon>
        <taxon>Chlamydomonadales</taxon>
        <taxon>Chlamydomonadaceae</taxon>
        <taxon>Polytomella</taxon>
    </lineage>
</organism>
<feature type="region of interest" description="Disordered" evidence="1">
    <location>
        <begin position="32"/>
        <end position="112"/>
    </location>
</feature>